<name>A0A6J8DKW4_MYTCO</name>
<organism evidence="3 4">
    <name type="scientific">Mytilus coruscus</name>
    <name type="common">Sea mussel</name>
    <dbReference type="NCBI Taxonomy" id="42192"/>
    <lineage>
        <taxon>Eukaryota</taxon>
        <taxon>Metazoa</taxon>
        <taxon>Spiralia</taxon>
        <taxon>Lophotrochozoa</taxon>
        <taxon>Mollusca</taxon>
        <taxon>Bivalvia</taxon>
        <taxon>Autobranchia</taxon>
        <taxon>Pteriomorphia</taxon>
        <taxon>Mytilida</taxon>
        <taxon>Mytiloidea</taxon>
        <taxon>Mytilidae</taxon>
        <taxon>Mytilinae</taxon>
        <taxon>Mytilus</taxon>
    </lineage>
</organism>
<keyword evidence="4" id="KW-1185">Reference proteome</keyword>
<reference evidence="3 4" key="1">
    <citation type="submission" date="2020-06" db="EMBL/GenBank/DDBJ databases">
        <authorList>
            <person name="Li R."/>
            <person name="Bekaert M."/>
        </authorList>
    </citation>
    <scope>NUCLEOTIDE SEQUENCE [LARGE SCALE GENOMIC DNA]</scope>
    <source>
        <strain evidence="4">wild</strain>
    </source>
</reference>
<feature type="compositionally biased region" description="Polar residues" evidence="1">
    <location>
        <begin position="358"/>
        <end position="378"/>
    </location>
</feature>
<feature type="compositionally biased region" description="Polar residues" evidence="1">
    <location>
        <begin position="239"/>
        <end position="249"/>
    </location>
</feature>
<feature type="transmembrane region" description="Helical" evidence="2">
    <location>
        <begin position="54"/>
        <end position="75"/>
    </location>
</feature>
<dbReference type="OrthoDB" id="6154202at2759"/>
<evidence type="ECO:0000256" key="1">
    <source>
        <dbReference type="SAM" id="MobiDB-lite"/>
    </source>
</evidence>
<feature type="compositionally biased region" description="Polar residues" evidence="1">
    <location>
        <begin position="288"/>
        <end position="304"/>
    </location>
</feature>
<keyword evidence="2" id="KW-0812">Transmembrane</keyword>
<evidence type="ECO:0000313" key="3">
    <source>
        <dbReference type="EMBL" id="CAC5409248.1"/>
    </source>
</evidence>
<feature type="compositionally biased region" description="Basic residues" evidence="1">
    <location>
        <begin position="221"/>
        <end position="232"/>
    </location>
</feature>
<dbReference type="EMBL" id="CACVKT020007641">
    <property type="protein sequence ID" value="CAC5409248.1"/>
    <property type="molecule type" value="Genomic_DNA"/>
</dbReference>
<feature type="compositionally biased region" description="Polar residues" evidence="1">
    <location>
        <begin position="184"/>
        <end position="194"/>
    </location>
</feature>
<keyword evidence="2" id="KW-1133">Transmembrane helix</keyword>
<keyword evidence="2" id="KW-0472">Membrane</keyword>
<proteinExistence type="predicted"/>
<protein>
    <submittedName>
        <fullName evidence="3">Uncharacterized protein</fullName>
    </submittedName>
</protein>
<feature type="region of interest" description="Disordered" evidence="1">
    <location>
        <begin position="219"/>
        <end position="385"/>
    </location>
</feature>
<evidence type="ECO:0000313" key="4">
    <source>
        <dbReference type="Proteomes" id="UP000507470"/>
    </source>
</evidence>
<feature type="region of interest" description="Disordered" evidence="1">
    <location>
        <begin position="98"/>
        <end position="169"/>
    </location>
</feature>
<feature type="compositionally biased region" description="Basic and acidic residues" evidence="1">
    <location>
        <begin position="134"/>
        <end position="154"/>
    </location>
</feature>
<dbReference type="Proteomes" id="UP000507470">
    <property type="component" value="Unassembled WGS sequence"/>
</dbReference>
<feature type="compositionally biased region" description="Polar residues" evidence="1">
    <location>
        <begin position="331"/>
        <end position="349"/>
    </location>
</feature>
<dbReference type="AlphaFoldDB" id="A0A6J8DKW4"/>
<feature type="region of interest" description="Disordered" evidence="1">
    <location>
        <begin position="184"/>
        <end position="204"/>
    </location>
</feature>
<evidence type="ECO:0000256" key="2">
    <source>
        <dbReference type="SAM" id="Phobius"/>
    </source>
</evidence>
<feature type="transmembrane region" description="Helical" evidence="2">
    <location>
        <begin position="21"/>
        <end position="42"/>
    </location>
</feature>
<sequence length="385" mass="43795">MSTEDEKKKYWCDQIKSMIGPCMITFAIPMMIPGFTITFVAFAEENAFPKYGALHVVGIIILGMAFILLLLGCLLRFHWKPFISPDLEMHLSPMGSARHLRSDRSRSGSLKGAKMKDPQSENNSKSRHNGLATQRDRMDNIPHVVTKTENKPESETDGTASESELRKSLTGSIERKFDIISSPRSRNLRPVNTDSFDEDSNDASSNHFEVVKSYEALQEFRRKKKRGKKRNQKEKLSDNETVISKTLVSESLYEIDQNKDQNTKSTQNSECESDKKKKRNKESENRVTETSNPVETEKQSNSNTVEKKTKRKKKKKKVLNSLRNEQERFGNKNSQILSSMYASSDVHNNQNEEHDSDQSNVSIGSVDSVLAQYTSRSSKSQKDIP</sequence>
<gene>
    <name evidence="3" type="ORF">MCOR_42559</name>
</gene>
<feature type="compositionally biased region" description="Basic residues" evidence="1">
    <location>
        <begin position="308"/>
        <end position="318"/>
    </location>
</feature>
<accession>A0A6J8DKW4</accession>